<evidence type="ECO:0000313" key="2">
    <source>
        <dbReference type="Proteomes" id="UP000078504"/>
    </source>
</evidence>
<accession>A0A1B7HR91</accession>
<gene>
    <name evidence="1" type="ORF">M977_03653</name>
</gene>
<protein>
    <submittedName>
        <fullName evidence="1">Uncharacterized protein</fullName>
    </submittedName>
</protein>
<dbReference type="EMBL" id="LXEP01000032">
    <property type="protein sequence ID" value="OAT18132.1"/>
    <property type="molecule type" value="Genomic_DNA"/>
</dbReference>
<evidence type="ECO:0000313" key="1">
    <source>
        <dbReference type="EMBL" id="OAT18132.1"/>
    </source>
</evidence>
<dbReference type="AlphaFoldDB" id="A0A1B7HR91"/>
<proteinExistence type="predicted"/>
<comment type="caution">
    <text evidence="1">The sequence shown here is derived from an EMBL/GenBank/DDBJ whole genome shotgun (WGS) entry which is preliminary data.</text>
</comment>
<dbReference type="Proteomes" id="UP000078504">
    <property type="component" value="Unassembled WGS sequence"/>
</dbReference>
<dbReference type="PATRIC" id="fig|1354253.4.peg.3724"/>
<reference evidence="1 2" key="1">
    <citation type="submission" date="2016-04" db="EMBL/GenBank/DDBJ databases">
        <title>ATOL: Assembling a taxonomically balanced genome-scale reconstruction of the evolutionary history of the Enterobacteriaceae.</title>
        <authorList>
            <person name="Plunkett G.III."/>
            <person name="Neeno-Eckwall E.C."/>
            <person name="Glasner J.D."/>
            <person name="Perna N.T."/>
        </authorList>
    </citation>
    <scope>NUCLEOTIDE SEQUENCE [LARGE SCALE GENOMIC DNA]</scope>
    <source>
        <strain evidence="1 2">ATCC 51604</strain>
    </source>
</reference>
<organism evidence="1 2">
    <name type="scientific">Buttiauxella gaviniae ATCC 51604</name>
    <dbReference type="NCBI Taxonomy" id="1354253"/>
    <lineage>
        <taxon>Bacteria</taxon>
        <taxon>Pseudomonadati</taxon>
        <taxon>Pseudomonadota</taxon>
        <taxon>Gammaproteobacteria</taxon>
        <taxon>Enterobacterales</taxon>
        <taxon>Enterobacteriaceae</taxon>
        <taxon>Buttiauxella</taxon>
    </lineage>
</organism>
<sequence length="62" mass="7562">MSVETFKISHPHVVFLYFHSLQSISGIKKPKYNKGFKNDYFNWRMFFKFITFIKHGFVVWLV</sequence>
<name>A0A1B7HR91_9ENTR</name>